<gene>
    <name evidence="2" type="primary">moeB</name>
    <name evidence="2" type="ORF">OE749_01420</name>
</gene>
<dbReference type="Proteomes" id="UP001652504">
    <property type="component" value="Unassembled WGS sequence"/>
</dbReference>
<accession>A0ABT3A409</accession>
<name>A0ABT3A409_9ALTE</name>
<keyword evidence="3" id="KW-1185">Reference proteome</keyword>
<dbReference type="EMBL" id="JAOWKX010000001">
    <property type="protein sequence ID" value="MCV2883355.1"/>
    <property type="molecule type" value="Genomic_DNA"/>
</dbReference>
<evidence type="ECO:0000313" key="2">
    <source>
        <dbReference type="EMBL" id="MCV2883355.1"/>
    </source>
</evidence>
<dbReference type="RefSeq" id="WP_263710556.1">
    <property type="nucleotide sequence ID" value="NZ_JAOWKX010000001.1"/>
</dbReference>
<keyword evidence="2" id="KW-0808">Transferase</keyword>
<dbReference type="PANTHER" id="PTHR10953">
    <property type="entry name" value="UBIQUITIN-ACTIVATING ENZYME E1"/>
    <property type="match status" value="1"/>
</dbReference>
<dbReference type="CDD" id="cd00757">
    <property type="entry name" value="ThiF_MoeB_HesA_family"/>
    <property type="match status" value="1"/>
</dbReference>
<reference evidence="2 3" key="1">
    <citation type="submission" date="2022-10" db="EMBL/GenBank/DDBJ databases">
        <title>Aestuariibacter sp. AA17 isolated from Montipora capitata coral fragment.</title>
        <authorList>
            <person name="Emsley S.A."/>
            <person name="Pfannmuller K.M."/>
            <person name="Loughran R.M."/>
            <person name="Shlafstein M."/>
            <person name="Papke E."/>
            <person name="Saw J.H."/>
            <person name="Ushijima B."/>
            <person name="Videau P."/>
        </authorList>
    </citation>
    <scope>NUCLEOTIDE SEQUENCE [LARGE SCALE GENOMIC DNA]</scope>
    <source>
        <strain evidence="2 3">AA17</strain>
    </source>
</reference>
<feature type="domain" description="THIF-type NAD/FAD binding fold" evidence="1">
    <location>
        <begin position="13"/>
        <end position="246"/>
    </location>
</feature>
<organism evidence="2 3">
    <name type="scientific">Fluctibacter corallii</name>
    <dbReference type="NCBI Taxonomy" id="2984329"/>
    <lineage>
        <taxon>Bacteria</taxon>
        <taxon>Pseudomonadati</taxon>
        <taxon>Pseudomonadota</taxon>
        <taxon>Gammaproteobacteria</taxon>
        <taxon>Alteromonadales</taxon>
        <taxon>Alteromonadaceae</taxon>
        <taxon>Fluctibacter</taxon>
    </lineage>
</organism>
<keyword evidence="2" id="KW-0548">Nucleotidyltransferase</keyword>
<dbReference type="InterPro" id="IPR035985">
    <property type="entry name" value="Ubiquitin-activating_enz"/>
</dbReference>
<dbReference type="Gene3D" id="3.40.50.720">
    <property type="entry name" value="NAD(P)-binding Rossmann-like Domain"/>
    <property type="match status" value="1"/>
</dbReference>
<proteinExistence type="predicted"/>
<dbReference type="NCBIfam" id="NF004281">
    <property type="entry name" value="PRK05690.1"/>
    <property type="match status" value="1"/>
</dbReference>
<dbReference type="Pfam" id="PF00899">
    <property type="entry name" value="ThiF"/>
    <property type="match status" value="1"/>
</dbReference>
<dbReference type="SUPFAM" id="SSF69572">
    <property type="entry name" value="Activating enzymes of the ubiquitin-like proteins"/>
    <property type="match status" value="1"/>
</dbReference>
<comment type="caution">
    <text evidence="2">The sequence shown here is derived from an EMBL/GenBank/DDBJ whole genome shotgun (WGS) entry which is preliminary data.</text>
</comment>
<dbReference type="PANTHER" id="PTHR10953:SF102">
    <property type="entry name" value="ADENYLYLTRANSFERASE AND SULFURTRANSFERASE MOCS3"/>
    <property type="match status" value="1"/>
</dbReference>
<dbReference type="GO" id="GO:0016779">
    <property type="term" value="F:nucleotidyltransferase activity"/>
    <property type="evidence" value="ECO:0007669"/>
    <property type="project" value="UniProtKB-KW"/>
</dbReference>
<dbReference type="InterPro" id="IPR000594">
    <property type="entry name" value="ThiF_NAD_FAD-bd"/>
</dbReference>
<protein>
    <submittedName>
        <fullName evidence="2">Molybdopterin-synthase adenylyltransferase MoeB</fullName>
    </submittedName>
</protein>
<evidence type="ECO:0000313" key="3">
    <source>
        <dbReference type="Proteomes" id="UP001652504"/>
    </source>
</evidence>
<evidence type="ECO:0000259" key="1">
    <source>
        <dbReference type="Pfam" id="PF00899"/>
    </source>
</evidence>
<sequence>MSNEITQKQALRYNRQIVLPQVDLAGQEAILNAHVGIVGLGGLGCACAQVLAASGIGTLTLIDDDHVEITNISRQVLHLEADVGKAKVQSAAEKLVQINHDISLKQYESRLENSNIEQCLKGCDIIIDCSDNMATRQLINTYCVRQQRPLIVGAAIRFEGQISSFLPDAKSPCYHCMTHNIDAQMLSCTETGVLSPLVAIIGAMQAHEALRMLANIGQALNGRLLCFDGLYMEWREMHIAPLKGCPVCQLKQADSR</sequence>
<dbReference type="InterPro" id="IPR045886">
    <property type="entry name" value="ThiF/MoeB/HesA"/>
</dbReference>